<evidence type="ECO:0000259" key="1">
    <source>
        <dbReference type="Pfam" id="PF13280"/>
    </source>
</evidence>
<dbReference type="PANTHER" id="PTHR34580:SF1">
    <property type="entry name" value="PROTEIN PAFC"/>
    <property type="match status" value="1"/>
</dbReference>
<sequence>MSTPRPANEGAKDQVARLLTLVPFLHAHGQVRLDDAASALGVPAEQLLKDLKVLLMCGLPGGYPDDLIDVDLDALEGPEADGVIRVSNADYLARPLRLSPTEATAIIVALRALRNGARDETREVVDRALAKLEAAAAEGSAAPRIDPGEEPVRRDDSALQRRLQGAVDDRRQVRLDYFVPSRDEESQRTVDPRGIVTAHGFTYLDAWCHSAEAPRLFRLDRIRGAEVLDAAVETEPEAPRDLGDGIFARATDTTRVTLRLAPQARWIVEYYPVEKVRPRKGGSLEVELLVADERWLQRLLLRLAPYASVVSPEEYAHTFTAAAQDALGLY</sequence>
<keyword evidence="5" id="KW-1185">Reference proteome</keyword>
<reference evidence="4 5" key="1">
    <citation type="submission" date="2020-08" db="EMBL/GenBank/DDBJ databases">
        <authorList>
            <person name="Seo M.-J."/>
        </authorList>
    </citation>
    <scope>NUCLEOTIDE SEQUENCE [LARGE SCALE GENOMIC DNA]</scope>
    <source>
        <strain evidence="4 5">KIGAM211</strain>
    </source>
</reference>
<gene>
    <name evidence="4" type="ORF">H5V45_00750</name>
</gene>
<feature type="domain" description="WCX" evidence="3">
    <location>
        <begin position="253"/>
        <end position="327"/>
    </location>
</feature>
<dbReference type="AlphaFoldDB" id="A0A7X0RCM8"/>
<feature type="domain" description="PafC HTH" evidence="2">
    <location>
        <begin position="13"/>
        <end position="134"/>
    </location>
</feature>
<proteinExistence type="predicted"/>
<dbReference type="Pfam" id="PF25583">
    <property type="entry name" value="WCX"/>
    <property type="match status" value="1"/>
</dbReference>
<dbReference type="InterPro" id="IPR043839">
    <property type="entry name" value="PafC_HTH"/>
</dbReference>
<evidence type="ECO:0000313" key="4">
    <source>
        <dbReference type="EMBL" id="MBB6625836.1"/>
    </source>
</evidence>
<dbReference type="Proteomes" id="UP000523955">
    <property type="component" value="Unassembled WGS sequence"/>
</dbReference>
<dbReference type="InterPro" id="IPR028349">
    <property type="entry name" value="PafC-like"/>
</dbReference>
<dbReference type="Pfam" id="PF19187">
    <property type="entry name" value="HTH_PafC"/>
    <property type="match status" value="1"/>
</dbReference>
<organism evidence="4 5">
    <name type="scientific">Nocardioides luti</name>
    <dbReference type="NCBI Taxonomy" id="2761101"/>
    <lineage>
        <taxon>Bacteria</taxon>
        <taxon>Bacillati</taxon>
        <taxon>Actinomycetota</taxon>
        <taxon>Actinomycetes</taxon>
        <taxon>Propionibacteriales</taxon>
        <taxon>Nocardioidaceae</taxon>
        <taxon>Nocardioides</taxon>
    </lineage>
</organism>
<evidence type="ECO:0000313" key="5">
    <source>
        <dbReference type="Proteomes" id="UP000523955"/>
    </source>
</evidence>
<name>A0A7X0RCM8_9ACTN</name>
<dbReference type="EMBL" id="JACKXE010000001">
    <property type="protein sequence ID" value="MBB6625836.1"/>
    <property type="molecule type" value="Genomic_DNA"/>
</dbReference>
<dbReference type="InterPro" id="IPR051534">
    <property type="entry name" value="CBASS_pafABC_assoc_protein"/>
</dbReference>
<dbReference type="Pfam" id="PF13280">
    <property type="entry name" value="WYL"/>
    <property type="match status" value="1"/>
</dbReference>
<comment type="caution">
    <text evidence="4">The sequence shown here is derived from an EMBL/GenBank/DDBJ whole genome shotgun (WGS) entry which is preliminary data.</text>
</comment>
<dbReference type="RefSeq" id="WP_185251169.1">
    <property type="nucleotide sequence ID" value="NZ_JACKXE010000001.1"/>
</dbReference>
<dbReference type="PANTHER" id="PTHR34580">
    <property type="match status" value="1"/>
</dbReference>
<protein>
    <submittedName>
        <fullName evidence="4">WYL domain-containing protein</fullName>
    </submittedName>
</protein>
<dbReference type="PROSITE" id="PS52050">
    <property type="entry name" value="WYL"/>
    <property type="match status" value="1"/>
</dbReference>
<dbReference type="InterPro" id="IPR026881">
    <property type="entry name" value="WYL_dom"/>
</dbReference>
<feature type="domain" description="WYL" evidence="1">
    <location>
        <begin position="161"/>
        <end position="227"/>
    </location>
</feature>
<evidence type="ECO:0000259" key="3">
    <source>
        <dbReference type="Pfam" id="PF25583"/>
    </source>
</evidence>
<accession>A0A7X0RCM8</accession>
<dbReference type="InterPro" id="IPR057727">
    <property type="entry name" value="WCX_dom"/>
</dbReference>
<dbReference type="PIRSF" id="PIRSF016838">
    <property type="entry name" value="PafC"/>
    <property type="match status" value="1"/>
</dbReference>
<evidence type="ECO:0000259" key="2">
    <source>
        <dbReference type="Pfam" id="PF19187"/>
    </source>
</evidence>